<sequence length="215" mass="24909">MKKKLTYAFGEILIVIVGISIAFSLNKCSENQKNKAQKEQYLASLKQDIEEDKAQLENNIKDIDKKVKISTELLPILNSKDPEKGKKLRQVYLLAQLTNFTPKDFTYQALVNSGDLKLLDDLELKKAIERHYANYKMINDAYKRQEIINKDYLGNYFIYNTDYDLMRDGKSPFKDEKLLKNMMQAIRGSFMFKQIATENGIKSCDSILKILNKKA</sequence>
<proteinExistence type="predicted"/>
<dbReference type="Pfam" id="PF19578">
    <property type="entry name" value="DUF6090"/>
    <property type="match status" value="1"/>
</dbReference>
<protein>
    <submittedName>
        <fullName evidence="3">DUF6090 family protein</fullName>
    </submittedName>
</protein>
<keyword evidence="2" id="KW-0472">Membrane</keyword>
<keyword evidence="1" id="KW-0175">Coiled coil</keyword>
<dbReference type="InterPro" id="IPR045749">
    <property type="entry name" value="DUF6090"/>
</dbReference>
<name>A0ABU7W0C8_9FLAO</name>
<feature type="coiled-coil region" evidence="1">
    <location>
        <begin position="35"/>
        <end position="73"/>
    </location>
</feature>
<organism evidence="3 4">
    <name type="scientific">Winogradskyella poriferorum</name>
    <dbReference type="NCBI Taxonomy" id="307627"/>
    <lineage>
        <taxon>Bacteria</taxon>
        <taxon>Pseudomonadati</taxon>
        <taxon>Bacteroidota</taxon>
        <taxon>Flavobacteriia</taxon>
        <taxon>Flavobacteriales</taxon>
        <taxon>Flavobacteriaceae</taxon>
        <taxon>Winogradskyella</taxon>
    </lineage>
</organism>
<keyword evidence="2" id="KW-1133">Transmembrane helix</keyword>
<dbReference type="Proteomes" id="UP001356704">
    <property type="component" value="Unassembled WGS sequence"/>
</dbReference>
<keyword evidence="4" id="KW-1185">Reference proteome</keyword>
<evidence type="ECO:0000313" key="3">
    <source>
        <dbReference type="EMBL" id="MEF3077444.1"/>
    </source>
</evidence>
<evidence type="ECO:0000256" key="1">
    <source>
        <dbReference type="SAM" id="Coils"/>
    </source>
</evidence>
<dbReference type="RefSeq" id="WP_331808283.1">
    <property type="nucleotide sequence ID" value="NZ_JAZHOU010000001.1"/>
</dbReference>
<feature type="transmembrane region" description="Helical" evidence="2">
    <location>
        <begin position="7"/>
        <end position="25"/>
    </location>
</feature>
<accession>A0ABU7W0C8</accession>
<reference evidence="3 4" key="1">
    <citation type="submission" date="2024-02" db="EMBL/GenBank/DDBJ databases">
        <title>Winogradskyella poriferorum JCM 12885.</title>
        <authorList>
            <person name="Zhang D.-F."/>
            <person name="Fu Z.-Y."/>
        </authorList>
    </citation>
    <scope>NUCLEOTIDE SEQUENCE [LARGE SCALE GENOMIC DNA]</scope>
    <source>
        <strain evidence="3 4">JCM 12885</strain>
    </source>
</reference>
<evidence type="ECO:0000313" key="4">
    <source>
        <dbReference type="Proteomes" id="UP001356704"/>
    </source>
</evidence>
<dbReference type="EMBL" id="JAZHOU010000001">
    <property type="protein sequence ID" value="MEF3077444.1"/>
    <property type="molecule type" value="Genomic_DNA"/>
</dbReference>
<gene>
    <name evidence="3" type="ORF">V1468_00390</name>
</gene>
<comment type="caution">
    <text evidence="3">The sequence shown here is derived from an EMBL/GenBank/DDBJ whole genome shotgun (WGS) entry which is preliminary data.</text>
</comment>
<evidence type="ECO:0000256" key="2">
    <source>
        <dbReference type="SAM" id="Phobius"/>
    </source>
</evidence>
<keyword evidence="2" id="KW-0812">Transmembrane</keyword>